<dbReference type="PANTHER" id="PTHR38037">
    <property type="entry name" value="ZN_PROTEASE DOMAIN-CONTAINING PROTEIN"/>
    <property type="match status" value="1"/>
</dbReference>
<protein>
    <recommendedName>
        <fullName evidence="2">Retropepsin-like aspartic endopeptidase domain-containing protein</fullName>
    </recommendedName>
</protein>
<dbReference type="SUPFAM" id="SSF50630">
    <property type="entry name" value="Acid proteases"/>
    <property type="match status" value="1"/>
</dbReference>
<accession>A0A841GBL1</accession>
<evidence type="ECO:0000313" key="3">
    <source>
        <dbReference type="EMBL" id="MBB6056524.1"/>
    </source>
</evidence>
<dbReference type="Gene3D" id="2.40.70.10">
    <property type="entry name" value="Acid Proteases"/>
    <property type="match status" value="1"/>
</dbReference>
<feature type="signal peptide" evidence="1">
    <location>
        <begin position="1"/>
        <end position="20"/>
    </location>
</feature>
<gene>
    <name evidence="3" type="ORF">HNR75_002462</name>
</gene>
<dbReference type="Pfam" id="PF05618">
    <property type="entry name" value="Zn_protease"/>
    <property type="match status" value="1"/>
</dbReference>
<dbReference type="EMBL" id="JACHGR010000008">
    <property type="protein sequence ID" value="MBB6056524.1"/>
    <property type="molecule type" value="Genomic_DNA"/>
</dbReference>
<dbReference type="InterPro" id="IPR021109">
    <property type="entry name" value="Peptidase_aspartic_dom_sf"/>
</dbReference>
<name>A0A841GBL1_9GAMM</name>
<dbReference type="RefSeq" id="WP_188027251.1">
    <property type="nucleotide sequence ID" value="NZ_JACHGR010000008.1"/>
</dbReference>
<proteinExistence type="predicted"/>
<feature type="chain" id="PRO_5032649595" description="Retropepsin-like aspartic endopeptidase domain-containing protein" evidence="1">
    <location>
        <begin position="21"/>
        <end position="175"/>
    </location>
</feature>
<dbReference type="Proteomes" id="UP000585721">
    <property type="component" value="Unassembled WGS sequence"/>
</dbReference>
<keyword evidence="4" id="KW-1185">Reference proteome</keyword>
<evidence type="ECO:0000313" key="4">
    <source>
        <dbReference type="Proteomes" id="UP000585721"/>
    </source>
</evidence>
<feature type="domain" description="Retropepsin-like aspartic endopeptidase" evidence="2">
    <location>
        <begin position="35"/>
        <end position="168"/>
    </location>
</feature>
<sequence>MRNNLKWALIAMILSSVVNAAERDFVPSAPAPDRVLGWVEKAMILPGNLVMNAKMDTGALTSSLDAKKLESFTRNGKDWVRFDVEAQDDSDKVTRQTFEREVVREVTLRGAGGKDDRPVVLMKICIGDQVYEEQFTLRDRGDMKYPLLIGRRTIQHLGLIDVTRQFTVEPKCPGV</sequence>
<evidence type="ECO:0000256" key="1">
    <source>
        <dbReference type="SAM" id="SignalP"/>
    </source>
</evidence>
<reference evidence="3 4" key="1">
    <citation type="submission" date="2020-08" db="EMBL/GenBank/DDBJ databases">
        <title>Genomic Encyclopedia of Type Strains, Phase IV (KMG-IV): sequencing the most valuable type-strain genomes for metagenomic binning, comparative biology and taxonomic classification.</title>
        <authorList>
            <person name="Goeker M."/>
        </authorList>
    </citation>
    <scope>NUCLEOTIDE SEQUENCE [LARGE SCALE GENOMIC DNA]</scope>
    <source>
        <strain evidence="3 4">DSM 22975</strain>
    </source>
</reference>
<comment type="caution">
    <text evidence="3">The sequence shown here is derived from an EMBL/GenBank/DDBJ whole genome shotgun (WGS) entry which is preliminary data.</text>
</comment>
<dbReference type="InterPro" id="IPR008503">
    <property type="entry name" value="Asp_endopeptidase"/>
</dbReference>
<keyword evidence="1" id="KW-0732">Signal</keyword>
<evidence type="ECO:0000259" key="2">
    <source>
        <dbReference type="Pfam" id="PF05618"/>
    </source>
</evidence>
<dbReference type="AlphaFoldDB" id="A0A841GBL1"/>
<organism evidence="3 4">
    <name type="scientific">Tolumonas osonensis</name>
    <dbReference type="NCBI Taxonomy" id="675874"/>
    <lineage>
        <taxon>Bacteria</taxon>
        <taxon>Pseudomonadati</taxon>
        <taxon>Pseudomonadota</taxon>
        <taxon>Gammaproteobacteria</taxon>
        <taxon>Aeromonadales</taxon>
        <taxon>Aeromonadaceae</taxon>
        <taxon>Tolumonas</taxon>
    </lineage>
</organism>
<dbReference type="PANTHER" id="PTHR38037:SF2">
    <property type="entry name" value="ATP-DEPENDENT ZINC PROTEASE DOMAIN-CONTAINING PROTEIN-RELATED"/>
    <property type="match status" value="1"/>
</dbReference>